<accession>A0AAJ0MFE2</accession>
<evidence type="ECO:0000313" key="3">
    <source>
        <dbReference type="Proteomes" id="UP001275084"/>
    </source>
</evidence>
<gene>
    <name evidence="2" type="ORF">B0T25DRAFT_474657</name>
</gene>
<dbReference type="AlphaFoldDB" id="A0AAJ0MFE2"/>
<organism evidence="2 3">
    <name type="scientific">Lasiosphaeria hispida</name>
    <dbReference type="NCBI Taxonomy" id="260671"/>
    <lineage>
        <taxon>Eukaryota</taxon>
        <taxon>Fungi</taxon>
        <taxon>Dikarya</taxon>
        <taxon>Ascomycota</taxon>
        <taxon>Pezizomycotina</taxon>
        <taxon>Sordariomycetes</taxon>
        <taxon>Sordariomycetidae</taxon>
        <taxon>Sordariales</taxon>
        <taxon>Lasiosphaeriaceae</taxon>
        <taxon>Lasiosphaeria</taxon>
    </lineage>
</organism>
<name>A0AAJ0MFE2_9PEZI</name>
<dbReference type="PANTHER" id="PTHR43157:SF35">
    <property type="entry name" value="DEHYDROGENASE_REDUCTASE FAMILY PROTEIN, PUTATIVE-RELATED"/>
    <property type="match status" value="1"/>
</dbReference>
<dbReference type="Gene3D" id="3.40.50.720">
    <property type="entry name" value="NAD(P)-binding Rossmann-like Domain"/>
    <property type="match status" value="1"/>
</dbReference>
<dbReference type="InterPro" id="IPR036291">
    <property type="entry name" value="NAD(P)-bd_dom_sf"/>
</dbReference>
<feature type="non-terminal residue" evidence="2">
    <location>
        <position position="328"/>
    </location>
</feature>
<reference evidence="2" key="2">
    <citation type="submission" date="2023-06" db="EMBL/GenBank/DDBJ databases">
        <authorList>
            <consortium name="Lawrence Berkeley National Laboratory"/>
            <person name="Haridas S."/>
            <person name="Hensen N."/>
            <person name="Bonometti L."/>
            <person name="Westerberg I."/>
            <person name="Brannstrom I.O."/>
            <person name="Guillou S."/>
            <person name="Cros-Aarteil S."/>
            <person name="Calhoun S."/>
            <person name="Kuo A."/>
            <person name="Mondo S."/>
            <person name="Pangilinan J."/>
            <person name="Riley R."/>
            <person name="Labutti K."/>
            <person name="Andreopoulos B."/>
            <person name="Lipzen A."/>
            <person name="Chen C."/>
            <person name="Yanf M."/>
            <person name="Daum C."/>
            <person name="Ng V."/>
            <person name="Clum A."/>
            <person name="Steindorff A."/>
            <person name="Ohm R."/>
            <person name="Martin F."/>
            <person name="Silar P."/>
            <person name="Natvig D."/>
            <person name="Lalanne C."/>
            <person name="Gautier V."/>
            <person name="Ament-Velasquez S.L."/>
            <person name="Kruys A."/>
            <person name="Hutchinson M.I."/>
            <person name="Powell A.J."/>
            <person name="Barry K."/>
            <person name="Miller A.N."/>
            <person name="Grigoriev I.V."/>
            <person name="Debuchy R."/>
            <person name="Gladieux P."/>
            <person name="Thoren M.H."/>
            <person name="Johannesson H."/>
        </authorList>
    </citation>
    <scope>NUCLEOTIDE SEQUENCE</scope>
    <source>
        <strain evidence="2">CBS 955.72</strain>
    </source>
</reference>
<evidence type="ECO:0000313" key="2">
    <source>
        <dbReference type="EMBL" id="KAK3356621.1"/>
    </source>
</evidence>
<keyword evidence="1" id="KW-0560">Oxidoreductase</keyword>
<evidence type="ECO:0000256" key="1">
    <source>
        <dbReference type="ARBA" id="ARBA00023002"/>
    </source>
</evidence>
<dbReference type="GO" id="GO:0016491">
    <property type="term" value="F:oxidoreductase activity"/>
    <property type="evidence" value="ECO:0007669"/>
    <property type="project" value="UniProtKB-KW"/>
</dbReference>
<reference evidence="2" key="1">
    <citation type="journal article" date="2023" name="Mol. Phylogenet. Evol.">
        <title>Genome-scale phylogeny and comparative genomics of the fungal order Sordariales.</title>
        <authorList>
            <person name="Hensen N."/>
            <person name="Bonometti L."/>
            <person name="Westerberg I."/>
            <person name="Brannstrom I.O."/>
            <person name="Guillou S."/>
            <person name="Cros-Aarteil S."/>
            <person name="Calhoun S."/>
            <person name="Haridas S."/>
            <person name="Kuo A."/>
            <person name="Mondo S."/>
            <person name="Pangilinan J."/>
            <person name="Riley R."/>
            <person name="LaButti K."/>
            <person name="Andreopoulos B."/>
            <person name="Lipzen A."/>
            <person name="Chen C."/>
            <person name="Yan M."/>
            <person name="Daum C."/>
            <person name="Ng V."/>
            <person name="Clum A."/>
            <person name="Steindorff A."/>
            <person name="Ohm R.A."/>
            <person name="Martin F."/>
            <person name="Silar P."/>
            <person name="Natvig D.O."/>
            <person name="Lalanne C."/>
            <person name="Gautier V."/>
            <person name="Ament-Velasquez S.L."/>
            <person name="Kruys A."/>
            <person name="Hutchinson M.I."/>
            <person name="Powell A.J."/>
            <person name="Barry K."/>
            <person name="Miller A.N."/>
            <person name="Grigoriev I.V."/>
            <person name="Debuchy R."/>
            <person name="Gladieux P."/>
            <person name="Hiltunen Thoren M."/>
            <person name="Johannesson H."/>
        </authorList>
    </citation>
    <scope>NUCLEOTIDE SEQUENCE</scope>
    <source>
        <strain evidence="2">CBS 955.72</strain>
    </source>
</reference>
<dbReference type="EMBL" id="JAUIQD010000003">
    <property type="protein sequence ID" value="KAK3356621.1"/>
    <property type="molecule type" value="Genomic_DNA"/>
</dbReference>
<dbReference type="PANTHER" id="PTHR43157">
    <property type="entry name" value="PHOSPHATIDYLINOSITOL-GLYCAN BIOSYNTHESIS CLASS F PROTEIN-RELATED"/>
    <property type="match status" value="1"/>
</dbReference>
<comment type="caution">
    <text evidence="2">The sequence shown here is derived from an EMBL/GenBank/DDBJ whole genome shotgun (WGS) entry which is preliminary data.</text>
</comment>
<dbReference type="Proteomes" id="UP001275084">
    <property type="component" value="Unassembled WGS sequence"/>
</dbReference>
<dbReference type="InterPro" id="IPR002347">
    <property type="entry name" value="SDR_fam"/>
</dbReference>
<proteinExistence type="predicted"/>
<protein>
    <submittedName>
        <fullName evidence="2">Retinol dehydrogenase 12</fullName>
    </submittedName>
</protein>
<sequence length="328" mass="36027">MSHELSSKAAAFEATSLGLIYRQFTRPKPLPAGTSLTGQVAIVTGSNTGLGFEACRQLLALGLSQLVMGVRSQAKGNEAAAKLRKEFPLADATVTVWILDMESYDSIRAFTAQCATLPRINIVILNAALTKKSYTVSTTGHETLLQVNYLSTALLAILLLPILKAKKTGQGPPVLSLVGSDLMYSSPVKTEKGVSVWAQFDDPKGYNQFLWYGQTKVLLMLFVFQLSQHVDPNDVIINVPNPGATGGTSFFRELPWIVQKIFGILQYFVARRVEVGASTYLDAALAKGKESHGAFVSDWAIKPYPTLWYTDEGKEFSRRLWQETLEEL</sequence>
<keyword evidence="3" id="KW-1185">Reference proteome</keyword>
<dbReference type="SUPFAM" id="SSF51735">
    <property type="entry name" value="NAD(P)-binding Rossmann-fold domains"/>
    <property type="match status" value="1"/>
</dbReference>
<dbReference type="Pfam" id="PF00106">
    <property type="entry name" value="adh_short"/>
    <property type="match status" value="1"/>
</dbReference>